<dbReference type="SMART" id="SM00420">
    <property type="entry name" value="HTH_DEOR"/>
    <property type="match status" value="1"/>
</dbReference>
<gene>
    <name evidence="5" type="ORF">R7226_13515</name>
</gene>
<dbReference type="SUPFAM" id="SSF46785">
    <property type="entry name" value="Winged helix' DNA-binding domain"/>
    <property type="match status" value="1"/>
</dbReference>
<name>A0ABU4HQ01_9ACTN</name>
<keyword evidence="3" id="KW-0804">Transcription</keyword>
<keyword evidence="1" id="KW-0805">Transcription regulation</keyword>
<dbReference type="Gene3D" id="3.40.50.1360">
    <property type="match status" value="1"/>
</dbReference>
<dbReference type="EMBL" id="JAWSTH010000031">
    <property type="protein sequence ID" value="MDW5595361.1"/>
    <property type="molecule type" value="Genomic_DNA"/>
</dbReference>
<proteinExistence type="predicted"/>
<evidence type="ECO:0000256" key="3">
    <source>
        <dbReference type="ARBA" id="ARBA00023163"/>
    </source>
</evidence>
<dbReference type="SMART" id="SM01134">
    <property type="entry name" value="DeoRC"/>
    <property type="match status" value="1"/>
</dbReference>
<evidence type="ECO:0000259" key="4">
    <source>
        <dbReference type="PROSITE" id="PS51000"/>
    </source>
</evidence>
<dbReference type="Proteomes" id="UP001284601">
    <property type="component" value="Unassembled WGS sequence"/>
</dbReference>
<dbReference type="GO" id="GO:0003677">
    <property type="term" value="F:DNA binding"/>
    <property type="evidence" value="ECO:0007669"/>
    <property type="project" value="UniProtKB-KW"/>
</dbReference>
<feature type="domain" description="HTH deoR-type" evidence="4">
    <location>
        <begin position="11"/>
        <end position="65"/>
    </location>
</feature>
<dbReference type="PROSITE" id="PS00894">
    <property type="entry name" value="HTH_DEOR_1"/>
    <property type="match status" value="1"/>
</dbReference>
<protein>
    <submittedName>
        <fullName evidence="5">DeoR/GlpR family DNA-binding transcription regulator</fullName>
    </submittedName>
</protein>
<dbReference type="PANTHER" id="PTHR30363:SF44">
    <property type="entry name" value="AGA OPERON TRANSCRIPTIONAL REPRESSOR-RELATED"/>
    <property type="match status" value="1"/>
</dbReference>
<dbReference type="PROSITE" id="PS51000">
    <property type="entry name" value="HTH_DEOR_2"/>
    <property type="match status" value="1"/>
</dbReference>
<dbReference type="InterPro" id="IPR001034">
    <property type="entry name" value="DeoR_HTH"/>
</dbReference>
<dbReference type="Gene3D" id="1.10.10.10">
    <property type="entry name" value="Winged helix-like DNA-binding domain superfamily/Winged helix DNA-binding domain"/>
    <property type="match status" value="1"/>
</dbReference>
<dbReference type="InterPro" id="IPR037171">
    <property type="entry name" value="NagB/RpiA_transferase-like"/>
</dbReference>
<dbReference type="Pfam" id="PF08220">
    <property type="entry name" value="HTH_DeoR"/>
    <property type="match status" value="1"/>
</dbReference>
<reference evidence="6" key="1">
    <citation type="submission" date="2023-07" db="EMBL/GenBank/DDBJ databases">
        <title>Conexibacter stalactiti sp. nov., isolated from stalactites in a lava cave and emended description of the genus Conexibacter.</title>
        <authorList>
            <person name="Lee S.D."/>
        </authorList>
    </citation>
    <scope>NUCLEOTIDE SEQUENCE [LARGE SCALE GENOMIC DNA]</scope>
    <source>
        <strain evidence="6">KCTC 39840</strain>
    </source>
</reference>
<dbReference type="InterPro" id="IPR014036">
    <property type="entry name" value="DeoR-like_C"/>
</dbReference>
<organism evidence="5 6">
    <name type="scientific">Conexibacter stalactiti</name>
    <dbReference type="NCBI Taxonomy" id="1940611"/>
    <lineage>
        <taxon>Bacteria</taxon>
        <taxon>Bacillati</taxon>
        <taxon>Actinomycetota</taxon>
        <taxon>Thermoleophilia</taxon>
        <taxon>Solirubrobacterales</taxon>
        <taxon>Conexibacteraceae</taxon>
        <taxon>Conexibacter</taxon>
    </lineage>
</organism>
<dbReference type="InterPro" id="IPR036390">
    <property type="entry name" value="WH_DNA-bd_sf"/>
</dbReference>
<keyword evidence="2 5" id="KW-0238">DNA-binding</keyword>
<dbReference type="Pfam" id="PF00455">
    <property type="entry name" value="DeoRC"/>
    <property type="match status" value="1"/>
</dbReference>
<dbReference type="InterPro" id="IPR018356">
    <property type="entry name" value="Tscrpt_reg_HTH_DeoR_CS"/>
</dbReference>
<keyword evidence="6" id="KW-1185">Reference proteome</keyword>
<dbReference type="InterPro" id="IPR036388">
    <property type="entry name" value="WH-like_DNA-bd_sf"/>
</dbReference>
<dbReference type="InterPro" id="IPR050313">
    <property type="entry name" value="Carb_Metab_HTH_regulators"/>
</dbReference>
<evidence type="ECO:0000256" key="2">
    <source>
        <dbReference type="ARBA" id="ARBA00023125"/>
    </source>
</evidence>
<reference evidence="5 6" key="2">
    <citation type="submission" date="2023-10" db="EMBL/GenBank/DDBJ databases">
        <authorList>
            <person name="Han X.F."/>
        </authorList>
    </citation>
    <scope>NUCLEOTIDE SEQUENCE [LARGE SCALE GENOMIC DNA]</scope>
    <source>
        <strain evidence="5 6">KCTC 39840</strain>
    </source>
</reference>
<dbReference type="PRINTS" id="PR00037">
    <property type="entry name" value="HTHLACR"/>
</dbReference>
<accession>A0ABU4HQ01</accession>
<evidence type="ECO:0000256" key="1">
    <source>
        <dbReference type="ARBA" id="ARBA00023015"/>
    </source>
</evidence>
<evidence type="ECO:0000313" key="5">
    <source>
        <dbReference type="EMBL" id="MDW5595361.1"/>
    </source>
</evidence>
<dbReference type="PANTHER" id="PTHR30363">
    <property type="entry name" value="HTH-TYPE TRANSCRIPTIONAL REGULATOR SRLR-RELATED"/>
    <property type="match status" value="1"/>
</dbReference>
<sequence>MAADGERALVPAQRRQQILQAVRAGTAHVAELARVFDVSEMTVRRDLRALARDGKLERVHGGAVDTVPERPFEEIALKGQAVKNRIGAAAAALVADGQTVMIDIGTTTLQVARHLRGRDVTVVTTSLAVYDELRNDPDVELVLSGGLVRRNYLSLVGVLAEDSLKQLNVDIAFIGTSGVAEDLSVWDTTMVEVPIKRAMIAAAAEVVLLADAEKFSMPGAVRICGADSLHHIVTDADIPATRRAAIEDAGIEVTIA</sequence>
<comment type="caution">
    <text evidence="5">The sequence shown here is derived from an EMBL/GenBank/DDBJ whole genome shotgun (WGS) entry which is preliminary data.</text>
</comment>
<dbReference type="SUPFAM" id="SSF100950">
    <property type="entry name" value="NagB/RpiA/CoA transferase-like"/>
    <property type="match status" value="1"/>
</dbReference>
<evidence type="ECO:0000313" key="6">
    <source>
        <dbReference type="Proteomes" id="UP001284601"/>
    </source>
</evidence>